<sequence length="354" mass="38515">MAKDYYNILGVAKEATKDDIKKAFRRLAHKYHPDKKDGDEQKFKEVNEAYQILSDDKKRMEYDSYGQVFGNGAGPGGAGGFDFSGFQGAAGFEDFDLGDIFSEFFGGAGGRSRARRGRDISIDLELPFEEAIFGTNRKILLAKATTCSKCNGNGAKPGTAMKQCSTCNGKGKVHETKRSFFGTFTSAVECRTCLGTGETPEERCDTCKGIGVLKKQEEIEIKVPAGIKNGEMIRLSGAGEAIARGVAGDLYVKIHVEAHPVFKREGNDLVMDLNIKLSDALLGGVYTIASLDGKIKLTIPRGASFGEVLRIKNKGVPIDERRRGDLLVKLNIKIPAKLSKKSEKLIEALKEEGV</sequence>
<dbReference type="GO" id="GO:0008270">
    <property type="term" value="F:zinc ion binding"/>
    <property type="evidence" value="ECO:0007669"/>
    <property type="project" value="UniProtKB-UniRule"/>
</dbReference>
<dbReference type="SMART" id="SM00271">
    <property type="entry name" value="DnaJ"/>
    <property type="match status" value="1"/>
</dbReference>
<evidence type="ECO:0000259" key="10">
    <source>
        <dbReference type="PROSITE" id="PS50076"/>
    </source>
</evidence>
<dbReference type="CDD" id="cd10747">
    <property type="entry name" value="DnaJ_C"/>
    <property type="match status" value="1"/>
</dbReference>
<dbReference type="FunFam" id="2.10.230.10:FF:000002">
    <property type="entry name" value="Molecular chaperone DnaJ"/>
    <property type="match status" value="1"/>
</dbReference>
<keyword evidence="8" id="KW-0346">Stress response</keyword>
<keyword evidence="1 8" id="KW-0479">Metal-binding</keyword>
<dbReference type="HAMAP" id="MF_01152">
    <property type="entry name" value="DnaJ"/>
    <property type="match status" value="1"/>
</dbReference>
<dbReference type="GO" id="GO:0042026">
    <property type="term" value="P:protein refolding"/>
    <property type="evidence" value="ECO:0007669"/>
    <property type="project" value="TreeGrafter"/>
</dbReference>
<dbReference type="InterPro" id="IPR036869">
    <property type="entry name" value="J_dom_sf"/>
</dbReference>
<dbReference type="STRING" id="1805282.AUJ44_04080"/>
<dbReference type="SUPFAM" id="SSF46565">
    <property type="entry name" value="Chaperone J-domain"/>
    <property type="match status" value="1"/>
</dbReference>
<accession>A0A1J4VAH7</accession>
<feature type="binding site" evidence="8">
    <location>
        <position position="204"/>
    </location>
    <ligand>
        <name>Zn(2+)</name>
        <dbReference type="ChEBI" id="CHEBI:29105"/>
        <label>1</label>
    </ligand>
</feature>
<feature type="repeat" description="CXXCXGXG motif" evidence="8">
    <location>
        <begin position="204"/>
        <end position="211"/>
    </location>
</feature>
<evidence type="ECO:0000259" key="11">
    <source>
        <dbReference type="PROSITE" id="PS51188"/>
    </source>
</evidence>
<dbReference type="InterPro" id="IPR018253">
    <property type="entry name" value="DnaJ_domain_CS"/>
</dbReference>
<dbReference type="Pfam" id="PF01556">
    <property type="entry name" value="DnaJ_C"/>
    <property type="match status" value="1"/>
</dbReference>
<feature type="binding site" evidence="8">
    <location>
        <position position="147"/>
    </location>
    <ligand>
        <name>Zn(2+)</name>
        <dbReference type="ChEBI" id="CHEBI:29105"/>
        <label>1</label>
    </ligand>
</feature>
<dbReference type="CDD" id="cd06257">
    <property type="entry name" value="DnaJ"/>
    <property type="match status" value="1"/>
</dbReference>
<dbReference type="Proteomes" id="UP000183206">
    <property type="component" value="Unassembled WGS sequence"/>
</dbReference>
<dbReference type="PROSITE" id="PS00636">
    <property type="entry name" value="DNAJ_1"/>
    <property type="match status" value="1"/>
</dbReference>
<dbReference type="PROSITE" id="PS51188">
    <property type="entry name" value="ZF_CR"/>
    <property type="match status" value="1"/>
</dbReference>
<feature type="domain" description="CR-type" evidence="11">
    <location>
        <begin position="134"/>
        <end position="216"/>
    </location>
</feature>
<keyword evidence="8" id="KW-0235">DNA replication</keyword>
<dbReference type="GO" id="GO:0005524">
    <property type="term" value="F:ATP binding"/>
    <property type="evidence" value="ECO:0007669"/>
    <property type="project" value="InterPro"/>
</dbReference>
<feature type="repeat" description="CXXCXGXG motif" evidence="8">
    <location>
        <begin position="147"/>
        <end position="154"/>
    </location>
</feature>
<comment type="similarity">
    <text evidence="6 8">Belongs to the DnaJ family.</text>
</comment>
<dbReference type="InterPro" id="IPR036410">
    <property type="entry name" value="HSP_DnaJ_Cys-rich_dom_sf"/>
</dbReference>
<dbReference type="PRINTS" id="PR00625">
    <property type="entry name" value="JDOMAIN"/>
</dbReference>
<feature type="binding site" evidence="8">
    <location>
        <position position="167"/>
    </location>
    <ligand>
        <name>Zn(2+)</name>
        <dbReference type="ChEBI" id="CHEBI:29105"/>
        <label>2</label>
    </ligand>
</feature>
<keyword evidence="5 8" id="KW-0143">Chaperone</keyword>
<dbReference type="InterPro" id="IPR001623">
    <property type="entry name" value="DnaJ_domain"/>
</dbReference>
<evidence type="ECO:0000256" key="6">
    <source>
        <dbReference type="ARBA" id="ARBA00061004"/>
    </source>
</evidence>
<evidence type="ECO:0000256" key="5">
    <source>
        <dbReference type="ARBA" id="ARBA00023186"/>
    </source>
</evidence>
<feature type="binding site" evidence="8">
    <location>
        <position position="190"/>
    </location>
    <ligand>
        <name>Zn(2+)</name>
        <dbReference type="ChEBI" id="CHEBI:29105"/>
        <label>2</label>
    </ligand>
</feature>
<keyword evidence="4 8" id="KW-0862">Zinc</keyword>
<keyword evidence="2 8" id="KW-0677">Repeat</keyword>
<dbReference type="Pfam" id="PF00226">
    <property type="entry name" value="DnaJ"/>
    <property type="match status" value="1"/>
</dbReference>
<comment type="subcellular location">
    <subcellularLocation>
        <location evidence="8">Cytoplasm</location>
    </subcellularLocation>
</comment>
<evidence type="ECO:0000256" key="8">
    <source>
        <dbReference type="HAMAP-Rule" id="MF_01152"/>
    </source>
</evidence>
<dbReference type="EMBL" id="MNVO01000057">
    <property type="protein sequence ID" value="OIO31749.1"/>
    <property type="molecule type" value="Genomic_DNA"/>
</dbReference>
<evidence type="ECO:0000256" key="1">
    <source>
        <dbReference type="ARBA" id="ARBA00022723"/>
    </source>
</evidence>
<evidence type="ECO:0000313" key="13">
    <source>
        <dbReference type="Proteomes" id="UP000183206"/>
    </source>
</evidence>
<dbReference type="Gene3D" id="1.10.287.110">
    <property type="entry name" value="DnaJ domain"/>
    <property type="match status" value="1"/>
</dbReference>
<feature type="zinc finger region" description="CR-type" evidence="9">
    <location>
        <begin position="134"/>
        <end position="216"/>
    </location>
</feature>
<dbReference type="GO" id="GO:0051082">
    <property type="term" value="F:unfolded protein binding"/>
    <property type="evidence" value="ECO:0007669"/>
    <property type="project" value="UniProtKB-UniRule"/>
</dbReference>
<organism evidence="12 13">
    <name type="scientific">Candidatus Nomurabacteria bacterium CG1_02_47_685</name>
    <dbReference type="NCBI Taxonomy" id="1805282"/>
    <lineage>
        <taxon>Bacteria</taxon>
        <taxon>Candidatus Nomuraibacteriota</taxon>
    </lineage>
</organism>
<dbReference type="SUPFAM" id="SSF49493">
    <property type="entry name" value="HSP40/DnaJ peptide-binding domain"/>
    <property type="match status" value="2"/>
</dbReference>
<dbReference type="InterPro" id="IPR008971">
    <property type="entry name" value="HSP40/DnaJ_pept-bd"/>
</dbReference>
<dbReference type="NCBIfam" id="TIGR02349">
    <property type="entry name" value="DnaJ_bact"/>
    <property type="match status" value="1"/>
</dbReference>
<keyword evidence="3 8" id="KW-0863">Zinc-finger</keyword>
<comment type="cofactor">
    <cofactor evidence="8">
        <name>Zn(2+)</name>
        <dbReference type="ChEBI" id="CHEBI:29105"/>
    </cofactor>
    <text evidence="8">Binds 2 Zn(2+) ions per monomer.</text>
</comment>
<keyword evidence="8" id="KW-0963">Cytoplasm</keyword>
<dbReference type="PROSITE" id="PS50076">
    <property type="entry name" value="DNAJ_2"/>
    <property type="match status" value="1"/>
</dbReference>
<comment type="caution">
    <text evidence="12">The sequence shown here is derived from an EMBL/GenBank/DDBJ whole genome shotgun (WGS) entry which is preliminary data.</text>
</comment>
<feature type="binding site" evidence="8">
    <location>
        <position position="164"/>
    </location>
    <ligand>
        <name>Zn(2+)</name>
        <dbReference type="ChEBI" id="CHEBI:29105"/>
        <label>2</label>
    </ligand>
</feature>
<dbReference type="SUPFAM" id="SSF57938">
    <property type="entry name" value="DnaJ/Hsp40 cysteine-rich domain"/>
    <property type="match status" value="1"/>
</dbReference>
<feature type="binding site" evidence="8">
    <location>
        <position position="207"/>
    </location>
    <ligand>
        <name>Zn(2+)</name>
        <dbReference type="ChEBI" id="CHEBI:29105"/>
        <label>1</label>
    </ligand>
</feature>
<dbReference type="Gene3D" id="2.60.260.20">
    <property type="entry name" value="Urease metallochaperone UreE, N-terminal domain"/>
    <property type="match status" value="2"/>
</dbReference>
<dbReference type="GO" id="GO:0006260">
    <property type="term" value="P:DNA replication"/>
    <property type="evidence" value="ECO:0007669"/>
    <property type="project" value="UniProtKB-KW"/>
</dbReference>
<dbReference type="CDD" id="cd10719">
    <property type="entry name" value="DnaJ_zf"/>
    <property type="match status" value="1"/>
</dbReference>
<dbReference type="PANTHER" id="PTHR43096:SF52">
    <property type="entry name" value="DNAJ HOMOLOG 1, MITOCHONDRIAL-RELATED"/>
    <property type="match status" value="1"/>
</dbReference>
<dbReference type="AlphaFoldDB" id="A0A1J4VAH7"/>
<feature type="repeat" description="CXXCXGXG motif" evidence="8">
    <location>
        <begin position="164"/>
        <end position="171"/>
    </location>
</feature>
<proteinExistence type="inferred from homology"/>
<evidence type="ECO:0000256" key="2">
    <source>
        <dbReference type="ARBA" id="ARBA00022737"/>
    </source>
</evidence>
<dbReference type="NCBIfam" id="NF008035">
    <property type="entry name" value="PRK10767.1"/>
    <property type="match status" value="1"/>
</dbReference>
<evidence type="ECO:0000256" key="3">
    <source>
        <dbReference type="ARBA" id="ARBA00022771"/>
    </source>
</evidence>
<feature type="binding site" evidence="8">
    <location>
        <position position="193"/>
    </location>
    <ligand>
        <name>Zn(2+)</name>
        <dbReference type="ChEBI" id="CHEBI:29105"/>
        <label>2</label>
    </ligand>
</feature>
<dbReference type="Gene3D" id="2.10.230.10">
    <property type="entry name" value="Heat shock protein DnaJ, cysteine-rich domain"/>
    <property type="match status" value="1"/>
</dbReference>
<dbReference type="InterPro" id="IPR002939">
    <property type="entry name" value="DnaJ_C"/>
</dbReference>
<feature type="domain" description="J" evidence="10">
    <location>
        <begin position="4"/>
        <end position="66"/>
    </location>
</feature>
<evidence type="ECO:0000256" key="9">
    <source>
        <dbReference type="PROSITE-ProRule" id="PRU00546"/>
    </source>
</evidence>
<name>A0A1J4VAH7_9BACT</name>
<protein>
    <recommendedName>
        <fullName evidence="7 8">Chaperone protein DnaJ</fullName>
    </recommendedName>
</protein>
<dbReference type="GO" id="GO:0009408">
    <property type="term" value="P:response to heat"/>
    <property type="evidence" value="ECO:0007669"/>
    <property type="project" value="InterPro"/>
</dbReference>
<comment type="subunit">
    <text evidence="8">Homodimer.</text>
</comment>
<dbReference type="GO" id="GO:0005737">
    <property type="term" value="C:cytoplasm"/>
    <property type="evidence" value="ECO:0007669"/>
    <property type="project" value="UniProtKB-SubCell"/>
</dbReference>
<evidence type="ECO:0000256" key="7">
    <source>
        <dbReference type="ARBA" id="ARBA00067609"/>
    </source>
</evidence>
<dbReference type="InterPro" id="IPR012724">
    <property type="entry name" value="DnaJ"/>
</dbReference>
<evidence type="ECO:0000256" key="4">
    <source>
        <dbReference type="ARBA" id="ARBA00022833"/>
    </source>
</evidence>
<dbReference type="InterPro" id="IPR001305">
    <property type="entry name" value="HSP_DnaJ_Cys-rich_dom"/>
</dbReference>
<comment type="function">
    <text evidence="8">Participates actively in the response to hyperosmotic and heat shock by preventing the aggregation of stress-denatured proteins and by disaggregating proteins, also in an autonomous, DnaK-independent fashion. Unfolded proteins bind initially to DnaJ; upon interaction with the DnaJ-bound protein, DnaK hydrolyzes its bound ATP, resulting in the formation of a stable complex. GrpE releases ADP from DnaK; ATP binding to DnaK triggers the release of the substrate protein, thus completing the reaction cycle. Several rounds of ATP-dependent interactions between DnaJ, DnaK and GrpE are required for fully efficient folding. Also involved, together with DnaK and GrpE, in the DNA replication of plasmids through activation of initiation proteins.</text>
</comment>
<feature type="binding site" evidence="8">
    <location>
        <position position="150"/>
    </location>
    <ligand>
        <name>Zn(2+)</name>
        <dbReference type="ChEBI" id="CHEBI:29105"/>
        <label>1</label>
    </ligand>
</feature>
<dbReference type="GO" id="GO:0031072">
    <property type="term" value="F:heat shock protein binding"/>
    <property type="evidence" value="ECO:0007669"/>
    <property type="project" value="InterPro"/>
</dbReference>
<feature type="repeat" description="CXXCXGXG motif" evidence="8">
    <location>
        <begin position="190"/>
        <end position="197"/>
    </location>
</feature>
<evidence type="ECO:0000313" key="12">
    <source>
        <dbReference type="EMBL" id="OIO31749.1"/>
    </source>
</evidence>
<dbReference type="Pfam" id="PF00684">
    <property type="entry name" value="DnaJ_CXXCXGXG"/>
    <property type="match status" value="1"/>
</dbReference>
<reference evidence="12 13" key="1">
    <citation type="journal article" date="2016" name="Environ. Microbiol.">
        <title>Genomic resolution of a cold subsurface aquifer community provides metabolic insights for novel microbes adapted to high CO concentrations.</title>
        <authorList>
            <person name="Probst A.J."/>
            <person name="Castelle C.J."/>
            <person name="Singh A."/>
            <person name="Brown C.T."/>
            <person name="Anantharaman K."/>
            <person name="Sharon I."/>
            <person name="Hug L.A."/>
            <person name="Burstein D."/>
            <person name="Emerson J.B."/>
            <person name="Thomas B.C."/>
            <person name="Banfield J.F."/>
        </authorList>
    </citation>
    <scope>NUCLEOTIDE SEQUENCE [LARGE SCALE GENOMIC DNA]</scope>
    <source>
        <strain evidence="12">CG1_02_47_685</strain>
    </source>
</reference>
<dbReference type="PANTHER" id="PTHR43096">
    <property type="entry name" value="DNAJ HOMOLOG 1, MITOCHONDRIAL-RELATED"/>
    <property type="match status" value="1"/>
</dbReference>
<dbReference type="FunFam" id="2.60.260.20:FF:000005">
    <property type="entry name" value="Chaperone protein dnaJ 1, mitochondrial"/>
    <property type="match status" value="1"/>
</dbReference>
<gene>
    <name evidence="8" type="primary">dnaJ</name>
    <name evidence="12" type="ORF">AUJ44_04080</name>
</gene>
<comment type="domain">
    <text evidence="8">The J domain is necessary and sufficient to stimulate DnaK ATPase activity. Zinc center 1 plays an important role in the autonomous, DnaK-independent chaperone activity of DnaJ. Zinc center 2 is essential for interaction with DnaK and for DnaJ activity.</text>
</comment>